<proteinExistence type="inferred from homology"/>
<dbReference type="InterPro" id="IPR023512">
    <property type="entry name" value="Deaminase_MtaD/DadD"/>
</dbReference>
<evidence type="ECO:0000313" key="7">
    <source>
        <dbReference type="Proteomes" id="UP000062160"/>
    </source>
</evidence>
<gene>
    <name evidence="4" type="primary">mtaD</name>
    <name evidence="6" type="ORF">TSYNT_5255</name>
</gene>
<feature type="binding site" evidence="4">
    <location>
        <position position="181"/>
    </location>
    <ligand>
        <name>substrate</name>
    </ligand>
</feature>
<feature type="binding site" evidence="4">
    <location>
        <position position="296"/>
    </location>
    <ligand>
        <name>substrate</name>
    </ligand>
</feature>
<dbReference type="Gene3D" id="3.20.20.140">
    <property type="entry name" value="Metal-dependent hydrolases"/>
    <property type="match status" value="1"/>
</dbReference>
<keyword evidence="2 4" id="KW-0378">Hydrolase</keyword>
<dbReference type="Gene3D" id="2.30.40.10">
    <property type="entry name" value="Urease, subunit C, domain 1"/>
    <property type="match status" value="1"/>
</dbReference>
<dbReference type="EC" id="3.5.4.28" evidence="4"/>
<feature type="binding site" evidence="4">
    <location>
        <position position="92"/>
    </location>
    <ligand>
        <name>substrate</name>
    </ligand>
</feature>
<comment type="catalytic activity">
    <reaction evidence="4">
        <text>S-adenosyl-L-homocysteine + H2O + H(+) = S-inosyl-L-homocysteine + NH4(+)</text>
        <dbReference type="Rhea" id="RHEA:20716"/>
        <dbReference type="ChEBI" id="CHEBI:15377"/>
        <dbReference type="ChEBI" id="CHEBI:15378"/>
        <dbReference type="ChEBI" id="CHEBI:28938"/>
        <dbReference type="ChEBI" id="CHEBI:57856"/>
        <dbReference type="ChEBI" id="CHEBI:57985"/>
        <dbReference type="EC" id="3.5.4.28"/>
    </reaction>
</comment>
<dbReference type="RefSeq" id="WP_059031498.1">
    <property type="nucleotide sequence ID" value="NZ_DF976999.1"/>
</dbReference>
<feature type="binding site" evidence="4">
    <location>
        <position position="208"/>
    </location>
    <ligand>
        <name>Zn(2+)</name>
        <dbReference type="ChEBI" id="CHEBI:29105"/>
    </ligand>
</feature>
<feature type="binding site" evidence="4">
    <location>
        <position position="65"/>
    </location>
    <ligand>
        <name>Zn(2+)</name>
        <dbReference type="ChEBI" id="CHEBI:29105"/>
    </ligand>
</feature>
<dbReference type="HAMAP" id="MF_01281">
    <property type="entry name" value="MTA_SAH_deamin"/>
    <property type="match status" value="1"/>
</dbReference>
<accession>A0A0U9HGN0</accession>
<dbReference type="InterPro" id="IPR011059">
    <property type="entry name" value="Metal-dep_hydrolase_composite"/>
</dbReference>
<dbReference type="InterPro" id="IPR032466">
    <property type="entry name" value="Metal_Hydrolase"/>
</dbReference>
<evidence type="ECO:0000313" key="6">
    <source>
        <dbReference type="EMBL" id="GAQ24428.1"/>
    </source>
</evidence>
<comment type="catalytic activity">
    <reaction evidence="4">
        <text>S-methyl-5'-thioadenosine + H2O + H(+) = S-methyl-5'-thioinosine + NH4(+)</text>
        <dbReference type="Rhea" id="RHEA:25025"/>
        <dbReference type="ChEBI" id="CHEBI:15377"/>
        <dbReference type="ChEBI" id="CHEBI:15378"/>
        <dbReference type="ChEBI" id="CHEBI:17509"/>
        <dbReference type="ChEBI" id="CHEBI:28938"/>
        <dbReference type="ChEBI" id="CHEBI:48595"/>
        <dbReference type="EC" id="3.5.4.31"/>
    </reaction>
</comment>
<dbReference type="STRING" id="224999.GCA_001485475_00410"/>
<dbReference type="OrthoDB" id="9807210at2"/>
<evidence type="ECO:0000256" key="1">
    <source>
        <dbReference type="ARBA" id="ARBA00022723"/>
    </source>
</evidence>
<keyword evidence="7" id="KW-1185">Reference proteome</keyword>
<protein>
    <recommendedName>
        <fullName evidence="4">5-methylthioadenosine/S-adenosylhomocysteine deaminase</fullName>
        <shortName evidence="4">MTA/SAH deaminase</shortName>
        <ecNumber evidence="4">3.5.4.28</ecNumber>
        <ecNumber evidence="4">3.5.4.31</ecNumber>
    </recommendedName>
</protein>
<dbReference type="PANTHER" id="PTHR43794">
    <property type="entry name" value="AMINOHYDROLASE SSNA-RELATED"/>
    <property type="match status" value="1"/>
</dbReference>
<feature type="binding site" evidence="4">
    <location>
        <position position="296"/>
    </location>
    <ligand>
        <name>Zn(2+)</name>
        <dbReference type="ChEBI" id="CHEBI:29105"/>
    </ligand>
</feature>
<dbReference type="PANTHER" id="PTHR43794:SF11">
    <property type="entry name" value="AMIDOHYDROLASE-RELATED DOMAIN-CONTAINING PROTEIN"/>
    <property type="match status" value="1"/>
</dbReference>
<dbReference type="InterPro" id="IPR050287">
    <property type="entry name" value="MTA/SAH_deaminase"/>
</dbReference>
<dbReference type="FunFam" id="3.20.20.140:FF:000014">
    <property type="entry name" value="5-methylthioadenosine/S-adenosylhomocysteine deaminase"/>
    <property type="match status" value="1"/>
</dbReference>
<reference evidence="6" key="1">
    <citation type="journal article" date="2016" name="Genome Announc.">
        <title>Draft Genome Sequence of the Syntrophic Lactate-Degrading Bacterium Tepidanaerobacter syntrophicus JLT.</title>
        <authorList>
            <person name="Matsuura N."/>
            <person name="Ohashi A."/>
            <person name="Tourlousse D.M."/>
            <person name="Sekiguchi Y."/>
        </authorList>
    </citation>
    <scope>NUCLEOTIDE SEQUENCE [LARGE SCALE GENOMIC DNA]</scope>
    <source>
        <strain evidence="6">JL</strain>
    </source>
</reference>
<feature type="binding site" evidence="4">
    <location>
        <position position="211"/>
    </location>
    <ligand>
        <name>substrate</name>
    </ligand>
</feature>
<dbReference type="Pfam" id="PF01979">
    <property type="entry name" value="Amidohydro_1"/>
    <property type="match status" value="1"/>
</dbReference>
<feature type="binding site" evidence="4">
    <location>
        <position position="144"/>
    </location>
    <ligand>
        <name>substrate</name>
    </ligand>
</feature>
<dbReference type="GO" id="GO:0090614">
    <property type="term" value="F:5'-methylthioadenosine deaminase activity"/>
    <property type="evidence" value="ECO:0007669"/>
    <property type="project" value="UniProtKB-UniRule"/>
</dbReference>
<dbReference type="EC" id="3.5.4.31" evidence="4"/>
<comment type="similarity">
    <text evidence="4">Belongs to the metallo-dependent hydrolases superfamily. MTA/SAH deaminase family.</text>
</comment>
<dbReference type="AlphaFoldDB" id="A0A0U9HGN0"/>
<comment type="caution">
    <text evidence="4">Lacks conserved residue(s) required for the propagation of feature annotation.</text>
</comment>
<organism evidence="6">
    <name type="scientific">Tepidanaerobacter syntrophicus</name>
    <dbReference type="NCBI Taxonomy" id="224999"/>
    <lineage>
        <taxon>Bacteria</taxon>
        <taxon>Bacillati</taxon>
        <taxon>Bacillota</taxon>
        <taxon>Clostridia</taxon>
        <taxon>Thermosediminibacterales</taxon>
        <taxon>Tepidanaerobacteraceae</taxon>
        <taxon>Tepidanaerobacter</taxon>
    </lineage>
</organism>
<dbReference type="SUPFAM" id="SSF51338">
    <property type="entry name" value="Composite domain of metallo-dependent hydrolases"/>
    <property type="match status" value="1"/>
</dbReference>
<feature type="domain" description="Amidohydrolase-related" evidence="5">
    <location>
        <begin position="54"/>
        <end position="400"/>
    </location>
</feature>
<comment type="cofactor">
    <cofactor evidence="4">
        <name>Zn(2+)</name>
        <dbReference type="ChEBI" id="CHEBI:29105"/>
    </cofactor>
    <text evidence="4">Binds 1 zinc ion per subunit.</text>
</comment>
<dbReference type="GO" id="GO:0046872">
    <property type="term" value="F:metal ion binding"/>
    <property type="evidence" value="ECO:0007669"/>
    <property type="project" value="UniProtKB-KW"/>
</dbReference>
<dbReference type="Proteomes" id="UP000062160">
    <property type="component" value="Unassembled WGS sequence"/>
</dbReference>
<dbReference type="SUPFAM" id="SSF51556">
    <property type="entry name" value="Metallo-dependent hydrolases"/>
    <property type="match status" value="1"/>
</dbReference>
<keyword evidence="3 4" id="KW-0862">Zinc</keyword>
<comment type="function">
    <text evidence="4">Catalyzes the deamination of 5-methylthioadenosine and S-adenosyl-L-homocysteine into 5-methylthioinosine and S-inosyl-L-homocysteine, respectively. Is also able to deaminate adenosine.</text>
</comment>
<evidence type="ECO:0000256" key="2">
    <source>
        <dbReference type="ARBA" id="ARBA00022801"/>
    </source>
</evidence>
<dbReference type="EMBL" id="DF976999">
    <property type="protein sequence ID" value="GAQ24428.1"/>
    <property type="molecule type" value="Genomic_DNA"/>
</dbReference>
<keyword evidence="1 4" id="KW-0479">Metal-binding</keyword>
<dbReference type="InterPro" id="IPR006680">
    <property type="entry name" value="Amidohydro-rel"/>
</dbReference>
<evidence type="ECO:0000259" key="5">
    <source>
        <dbReference type="Pfam" id="PF01979"/>
    </source>
</evidence>
<dbReference type="GO" id="GO:0050270">
    <property type="term" value="F:S-adenosylhomocysteine deaminase activity"/>
    <property type="evidence" value="ECO:0007669"/>
    <property type="project" value="UniProtKB-UniRule"/>
</dbReference>
<feature type="binding site" evidence="4">
    <location>
        <position position="63"/>
    </location>
    <ligand>
        <name>Zn(2+)</name>
        <dbReference type="ChEBI" id="CHEBI:29105"/>
    </ligand>
</feature>
<evidence type="ECO:0000256" key="3">
    <source>
        <dbReference type="ARBA" id="ARBA00022833"/>
    </source>
</evidence>
<dbReference type="CDD" id="cd01298">
    <property type="entry name" value="ATZ_TRZ_like"/>
    <property type="match status" value="1"/>
</dbReference>
<evidence type="ECO:0000256" key="4">
    <source>
        <dbReference type="HAMAP-Rule" id="MF_01281"/>
    </source>
</evidence>
<name>A0A0U9HGN0_9FIRM</name>
<sequence>MKLIIKNGRVLLFEKDKAVVKKVDIGIENSKIVQVGEISEGFGADKIIDANNMLVMPGFINTHTHLAMNLFRNYADDMLLQDWLTKKIWPLEKKLTAEAVYWASVLGIAELIKSGVTGFLDMYFFVEETIKVALETGVRAYIARGLTDEPLGMEFQLKETKELYRKFDGKDGRIKIFAGPHAPYTCSPRYLKKVKALADELGIGIHIHLSETRQEVNDSIKQWRKTPIKHVYDLGIFERPTIAAHCVHVDDDDIQILKECNVSVAYNPTSNLKLASGFAPVEKMVKAGVNVSLGTDGASSNNNLNMFEEIHLASIVNKCVNNDAVSIPAETAIKMATINGAKALGVDGELGSIDVGKKADIILIDLNKPHLCPLHNPLSAVCYCAQASDVHTVIVDGKILMENYELKTIDLEKAMYNTARCAQKLTGA</sequence>